<feature type="region of interest" description="Disordered" evidence="7">
    <location>
        <begin position="152"/>
        <end position="185"/>
    </location>
</feature>
<name>A0AAD9DIC1_9STRA</name>
<evidence type="ECO:0000256" key="1">
    <source>
        <dbReference type="ARBA" id="ARBA00004477"/>
    </source>
</evidence>
<gene>
    <name evidence="9" type="ORF">QTG54_000855</name>
</gene>
<comment type="similarity">
    <text evidence="2">Belongs to the TMEM208 family.</text>
</comment>
<dbReference type="GO" id="GO:0005773">
    <property type="term" value="C:vacuole"/>
    <property type="evidence" value="ECO:0007669"/>
    <property type="project" value="GOC"/>
</dbReference>
<feature type="transmembrane region" description="Helical" evidence="8">
    <location>
        <begin position="59"/>
        <end position="77"/>
    </location>
</feature>
<dbReference type="Pfam" id="PF05620">
    <property type="entry name" value="TMEM208_SND2"/>
    <property type="match status" value="1"/>
</dbReference>
<evidence type="ECO:0000256" key="4">
    <source>
        <dbReference type="ARBA" id="ARBA00022824"/>
    </source>
</evidence>
<comment type="subcellular location">
    <subcellularLocation>
        <location evidence="1">Endoplasmic reticulum membrane</location>
        <topology evidence="1">Multi-pass membrane protein</topology>
    </subcellularLocation>
</comment>
<keyword evidence="4" id="KW-0256">Endoplasmic reticulum</keyword>
<dbReference type="EMBL" id="JATAAI010000001">
    <property type="protein sequence ID" value="KAK1748916.1"/>
    <property type="molecule type" value="Genomic_DNA"/>
</dbReference>
<dbReference type="AlphaFoldDB" id="A0AAD9DIC1"/>
<dbReference type="Proteomes" id="UP001224775">
    <property type="component" value="Unassembled WGS sequence"/>
</dbReference>
<protein>
    <submittedName>
        <fullName evidence="9">SND2/TMEM208 family protein</fullName>
    </submittedName>
</protein>
<proteinExistence type="inferred from homology"/>
<comment type="caution">
    <text evidence="9">The sequence shown here is derived from an EMBL/GenBank/DDBJ whole genome shotgun (WGS) entry which is preliminary data.</text>
</comment>
<dbReference type="PANTHER" id="PTHR13505">
    <property type="entry name" value="TRANSMEMBRANE PROTEIN 208"/>
    <property type="match status" value="1"/>
</dbReference>
<keyword evidence="10" id="KW-1185">Reference proteome</keyword>
<evidence type="ECO:0000256" key="5">
    <source>
        <dbReference type="ARBA" id="ARBA00022989"/>
    </source>
</evidence>
<dbReference type="InterPro" id="IPR008506">
    <property type="entry name" value="SND2/TMEM208"/>
</dbReference>
<evidence type="ECO:0000313" key="10">
    <source>
        <dbReference type="Proteomes" id="UP001224775"/>
    </source>
</evidence>
<evidence type="ECO:0000256" key="3">
    <source>
        <dbReference type="ARBA" id="ARBA00022692"/>
    </source>
</evidence>
<feature type="transmembrane region" description="Helical" evidence="8">
    <location>
        <begin position="35"/>
        <end position="53"/>
    </location>
</feature>
<evidence type="ECO:0000256" key="7">
    <source>
        <dbReference type="SAM" id="MobiDB-lite"/>
    </source>
</evidence>
<evidence type="ECO:0000256" key="6">
    <source>
        <dbReference type="ARBA" id="ARBA00023136"/>
    </source>
</evidence>
<dbReference type="GO" id="GO:0006624">
    <property type="term" value="P:vacuolar protein processing"/>
    <property type="evidence" value="ECO:0007669"/>
    <property type="project" value="TreeGrafter"/>
</dbReference>
<keyword evidence="3 8" id="KW-0812">Transmembrane</keyword>
<evidence type="ECO:0000256" key="2">
    <source>
        <dbReference type="ARBA" id="ARBA00009950"/>
    </source>
</evidence>
<evidence type="ECO:0000256" key="8">
    <source>
        <dbReference type="SAM" id="Phobius"/>
    </source>
</evidence>
<keyword evidence="5 8" id="KW-1133">Transmembrane helix</keyword>
<sequence>MLPYPQQLLCILSINMANAAAKKAAAARQSASSTYLPIVAALNLLYVILIATYKRASLTTFQCIMVVTLVGLSYLSYRGVVDNHANQDFKNNKKADDALAGGAFLDMLGLVSVVQFGSVLFSDKFYWLLLLIPTVGGWKLYSTVKGGLPGMPNATSAAASSDNEQVSEKDNEKRQKRAERRRRKW</sequence>
<evidence type="ECO:0000313" key="9">
    <source>
        <dbReference type="EMBL" id="KAK1748916.1"/>
    </source>
</evidence>
<keyword evidence="6 8" id="KW-0472">Membrane</keyword>
<feature type="transmembrane region" description="Helical" evidence="8">
    <location>
        <begin position="125"/>
        <end position="141"/>
    </location>
</feature>
<dbReference type="PANTHER" id="PTHR13505:SF7">
    <property type="entry name" value="TRANSMEMBRANE PROTEIN 208"/>
    <property type="match status" value="1"/>
</dbReference>
<dbReference type="GO" id="GO:0005789">
    <property type="term" value="C:endoplasmic reticulum membrane"/>
    <property type="evidence" value="ECO:0007669"/>
    <property type="project" value="UniProtKB-SubCell"/>
</dbReference>
<feature type="compositionally biased region" description="Basic residues" evidence="7">
    <location>
        <begin position="174"/>
        <end position="185"/>
    </location>
</feature>
<feature type="compositionally biased region" description="Polar residues" evidence="7">
    <location>
        <begin position="153"/>
        <end position="164"/>
    </location>
</feature>
<organism evidence="9 10">
    <name type="scientific">Skeletonema marinoi</name>
    <dbReference type="NCBI Taxonomy" id="267567"/>
    <lineage>
        <taxon>Eukaryota</taxon>
        <taxon>Sar</taxon>
        <taxon>Stramenopiles</taxon>
        <taxon>Ochrophyta</taxon>
        <taxon>Bacillariophyta</taxon>
        <taxon>Coscinodiscophyceae</taxon>
        <taxon>Thalassiosirophycidae</taxon>
        <taxon>Thalassiosirales</taxon>
        <taxon>Skeletonemataceae</taxon>
        <taxon>Skeletonema</taxon>
        <taxon>Skeletonema marinoi-dohrnii complex</taxon>
    </lineage>
</organism>
<accession>A0AAD9DIC1</accession>
<reference evidence="9" key="1">
    <citation type="submission" date="2023-06" db="EMBL/GenBank/DDBJ databases">
        <title>Survivors Of The Sea: Transcriptome response of Skeletonema marinoi to long-term dormancy.</title>
        <authorList>
            <person name="Pinder M.I.M."/>
            <person name="Kourtchenko O."/>
            <person name="Robertson E.K."/>
            <person name="Larsson T."/>
            <person name="Maumus F."/>
            <person name="Osuna-Cruz C.M."/>
            <person name="Vancaester E."/>
            <person name="Stenow R."/>
            <person name="Vandepoele K."/>
            <person name="Ploug H."/>
            <person name="Bruchert V."/>
            <person name="Godhe A."/>
            <person name="Topel M."/>
        </authorList>
    </citation>
    <scope>NUCLEOTIDE SEQUENCE</scope>
    <source>
        <strain evidence="9">R05AC</strain>
    </source>
</reference>
<feature type="transmembrane region" description="Helical" evidence="8">
    <location>
        <begin position="98"/>
        <end position="119"/>
    </location>
</feature>